<evidence type="ECO:0000313" key="2">
    <source>
        <dbReference type="EMBL" id="OJD14649.1"/>
    </source>
</evidence>
<proteinExistence type="predicted"/>
<keyword evidence="3" id="KW-1185">Reference proteome</keyword>
<comment type="caution">
    <text evidence="2">The sequence shown here is derived from an EMBL/GenBank/DDBJ whole genome shotgun (WGS) entry which is preliminary data.</text>
</comment>
<organism evidence="2 3">
    <name type="scientific">Emergomyces pasteurianus Ep9510</name>
    <dbReference type="NCBI Taxonomy" id="1447872"/>
    <lineage>
        <taxon>Eukaryota</taxon>
        <taxon>Fungi</taxon>
        <taxon>Dikarya</taxon>
        <taxon>Ascomycota</taxon>
        <taxon>Pezizomycotina</taxon>
        <taxon>Eurotiomycetes</taxon>
        <taxon>Eurotiomycetidae</taxon>
        <taxon>Onygenales</taxon>
        <taxon>Ajellomycetaceae</taxon>
        <taxon>Emergomyces</taxon>
    </lineage>
</organism>
<dbReference type="VEuPathDB" id="FungiDB:AJ78_05025"/>
<feature type="region of interest" description="Disordered" evidence="1">
    <location>
        <begin position="53"/>
        <end position="102"/>
    </location>
</feature>
<reference evidence="2 3" key="1">
    <citation type="submission" date="2015-07" db="EMBL/GenBank/DDBJ databases">
        <title>Emmonsia species relationships and genome sequence.</title>
        <authorList>
            <consortium name="The Broad Institute Genomics Platform"/>
            <person name="Cuomo C.A."/>
            <person name="Munoz J.F."/>
            <person name="Imamovic A."/>
            <person name="Priest M.E."/>
            <person name="Young S."/>
            <person name="Clay O.K."/>
            <person name="McEwen J.G."/>
        </authorList>
    </citation>
    <scope>NUCLEOTIDE SEQUENCE [LARGE SCALE GENOMIC DNA]</scope>
    <source>
        <strain evidence="2 3">UAMH 9510</strain>
    </source>
</reference>
<sequence>MRKNGFHALGQEEEEASAVGRWPRALRVEQGMGLGLVSAAALVDRAAMSRRLTLQPGESQADGNKSPDSLVLRGDKPPSPLEPLCSGSADGDMSARSWKNDETERRAGITPASYQESKDKDKLFIVGMTAGNRSSLFIYFSQGLVSCGRRFSVCCSSIAMAKSHEREIGAVTGTILHGWFHYGHAQNFAILTD</sequence>
<accession>A0A1J9PDQ6</accession>
<evidence type="ECO:0000313" key="3">
    <source>
        <dbReference type="Proteomes" id="UP000182235"/>
    </source>
</evidence>
<gene>
    <name evidence="2" type="ORF">AJ78_05025</name>
</gene>
<dbReference type="EMBL" id="LGRN01000206">
    <property type="protein sequence ID" value="OJD14649.1"/>
    <property type="molecule type" value="Genomic_DNA"/>
</dbReference>
<dbReference type="Proteomes" id="UP000182235">
    <property type="component" value="Unassembled WGS sequence"/>
</dbReference>
<evidence type="ECO:0000256" key="1">
    <source>
        <dbReference type="SAM" id="MobiDB-lite"/>
    </source>
</evidence>
<dbReference type="AlphaFoldDB" id="A0A1J9PDQ6"/>
<name>A0A1J9PDQ6_9EURO</name>
<feature type="compositionally biased region" description="Polar residues" evidence="1">
    <location>
        <begin position="56"/>
        <end position="67"/>
    </location>
</feature>
<protein>
    <submittedName>
        <fullName evidence="2">Uncharacterized protein</fullName>
    </submittedName>
</protein>